<feature type="compositionally biased region" description="Acidic residues" evidence="1">
    <location>
        <begin position="115"/>
        <end position="126"/>
    </location>
</feature>
<keyword evidence="3" id="KW-1185">Reference proteome</keyword>
<accession>A0A9P4NLA3</accession>
<dbReference type="AlphaFoldDB" id="A0A9P4NLA3"/>
<evidence type="ECO:0000313" key="3">
    <source>
        <dbReference type="Proteomes" id="UP000800235"/>
    </source>
</evidence>
<evidence type="ECO:0000256" key="1">
    <source>
        <dbReference type="SAM" id="MobiDB-lite"/>
    </source>
</evidence>
<reference evidence="2" key="1">
    <citation type="journal article" date="2020" name="Stud. Mycol.">
        <title>101 Dothideomycetes genomes: a test case for predicting lifestyles and emergence of pathogens.</title>
        <authorList>
            <person name="Haridas S."/>
            <person name="Albert R."/>
            <person name="Binder M."/>
            <person name="Bloem J."/>
            <person name="Labutti K."/>
            <person name="Salamov A."/>
            <person name="Andreopoulos B."/>
            <person name="Baker S."/>
            <person name="Barry K."/>
            <person name="Bills G."/>
            <person name="Bluhm B."/>
            <person name="Cannon C."/>
            <person name="Castanera R."/>
            <person name="Culley D."/>
            <person name="Daum C."/>
            <person name="Ezra D."/>
            <person name="Gonzalez J."/>
            <person name="Henrissat B."/>
            <person name="Kuo A."/>
            <person name="Liang C."/>
            <person name="Lipzen A."/>
            <person name="Lutzoni F."/>
            <person name="Magnuson J."/>
            <person name="Mondo S."/>
            <person name="Nolan M."/>
            <person name="Ohm R."/>
            <person name="Pangilinan J."/>
            <person name="Park H.-J."/>
            <person name="Ramirez L."/>
            <person name="Alfaro M."/>
            <person name="Sun H."/>
            <person name="Tritt A."/>
            <person name="Yoshinaga Y."/>
            <person name="Zwiers L.-H."/>
            <person name="Turgeon B."/>
            <person name="Goodwin S."/>
            <person name="Spatafora J."/>
            <person name="Crous P."/>
            <person name="Grigoriev I."/>
        </authorList>
    </citation>
    <scope>NUCLEOTIDE SEQUENCE</scope>
    <source>
        <strain evidence="2">CBS 130266</strain>
    </source>
</reference>
<feature type="compositionally biased region" description="Low complexity" evidence="1">
    <location>
        <begin position="165"/>
        <end position="179"/>
    </location>
</feature>
<organism evidence="2 3">
    <name type="scientific">Tothia fuscella</name>
    <dbReference type="NCBI Taxonomy" id="1048955"/>
    <lineage>
        <taxon>Eukaryota</taxon>
        <taxon>Fungi</taxon>
        <taxon>Dikarya</taxon>
        <taxon>Ascomycota</taxon>
        <taxon>Pezizomycotina</taxon>
        <taxon>Dothideomycetes</taxon>
        <taxon>Pleosporomycetidae</taxon>
        <taxon>Venturiales</taxon>
        <taxon>Cylindrosympodiaceae</taxon>
        <taxon>Tothia</taxon>
    </lineage>
</organism>
<protein>
    <submittedName>
        <fullName evidence="2">Uncharacterized protein</fullName>
    </submittedName>
</protein>
<proteinExistence type="predicted"/>
<feature type="compositionally biased region" description="Pro residues" evidence="1">
    <location>
        <begin position="180"/>
        <end position="190"/>
    </location>
</feature>
<feature type="region of interest" description="Disordered" evidence="1">
    <location>
        <begin position="115"/>
        <end position="246"/>
    </location>
</feature>
<dbReference type="EMBL" id="MU007065">
    <property type="protein sequence ID" value="KAF2426274.1"/>
    <property type="molecule type" value="Genomic_DNA"/>
</dbReference>
<evidence type="ECO:0000313" key="2">
    <source>
        <dbReference type="EMBL" id="KAF2426274.1"/>
    </source>
</evidence>
<name>A0A9P4NLA3_9PEZI</name>
<feature type="compositionally biased region" description="Polar residues" evidence="1">
    <location>
        <begin position="208"/>
        <end position="223"/>
    </location>
</feature>
<sequence>MVLRGHGGIPSRQLPWRMVTSTFGLLRHRRRVPPIRGGLIFPLDIRYPSTTTPFRTAQKISVTMVGHHKVDDSDNGILFTEDYNYDCMENEQDAPDARSDNFMFDDFSAEDSDNIVFEDSDGEDSDNFVLDSSPEKKAGVTPTHLPAVTQNLSTPLTKRIPFERSSLNKQQSLASASSLPPAPPTVPKPNAPLNGLQHSKHANPPATPSASSTTRNINASSQPPKVESTPPPKKLAPPTTEHPVAHFYPSAPSILFDSSQPKQQLQYLRNISSGYINSQLQVHNRNGVVHAEITVSTKHFGVIVSEAQDQDSITATSAAVATLITKLNASGCLQDVLLPLTLSKATPQEVDACAHLPKLIYEYGASLNAIPNVTHCTVSPR</sequence>
<comment type="caution">
    <text evidence="2">The sequence shown here is derived from an EMBL/GenBank/DDBJ whole genome shotgun (WGS) entry which is preliminary data.</text>
</comment>
<dbReference type="Proteomes" id="UP000800235">
    <property type="component" value="Unassembled WGS sequence"/>
</dbReference>
<gene>
    <name evidence="2" type="ORF">EJ08DRAFT_376827</name>
</gene>